<proteinExistence type="inferred from homology"/>
<dbReference type="PANTHER" id="PTHR42879:SF6">
    <property type="entry name" value="NADPH-DEPENDENT REDUCTASE BACG"/>
    <property type="match status" value="1"/>
</dbReference>
<dbReference type="InterPro" id="IPR002347">
    <property type="entry name" value="SDR_fam"/>
</dbReference>
<protein>
    <submittedName>
        <fullName evidence="2">3-oxoacyl-[acyl-carrier protein] reductase</fullName>
    </submittedName>
</protein>
<dbReference type="Proteomes" id="UP000198796">
    <property type="component" value="Unassembled WGS sequence"/>
</dbReference>
<dbReference type="EMBL" id="FOJU01000008">
    <property type="protein sequence ID" value="SFB16803.1"/>
    <property type="molecule type" value="Genomic_DNA"/>
</dbReference>
<dbReference type="PRINTS" id="PR00081">
    <property type="entry name" value="GDHRDH"/>
</dbReference>
<keyword evidence="3" id="KW-1185">Reference proteome</keyword>
<sequence>MDLGLKDRRALVLASSRGLGRGIAEALAAEGARVMLTGRDEAALKDTAAQINARGAGQADWVTVDLAGPDFAAKLADHARAQMGGVDILVNNTGGPKPGAARDIDVAVLMAQAQAMVASVIDLTGRLIPDMCAQGWGRVLTVASSGIEQPIPNLALSNTLRGALAGWNKTLASEVAGDGVTCNMLLPGRVQTNRVDQLDSAAAEKQGKPLDDVRAASRRSIPAKRYGKIEEFGAVGAFLCSDPAGYVTGSMVRCDGGMIRSV</sequence>
<dbReference type="AlphaFoldDB" id="A0A1I0YXK7"/>
<gene>
    <name evidence="2" type="ORF">SAMN05421688_3349</name>
</gene>
<evidence type="ECO:0000256" key="1">
    <source>
        <dbReference type="ARBA" id="ARBA00006484"/>
    </source>
</evidence>
<dbReference type="InterPro" id="IPR050259">
    <property type="entry name" value="SDR"/>
</dbReference>
<dbReference type="OrthoDB" id="9804774at2"/>
<dbReference type="Gene3D" id="3.40.50.720">
    <property type="entry name" value="NAD(P)-binding Rossmann-like Domain"/>
    <property type="match status" value="1"/>
</dbReference>
<dbReference type="PANTHER" id="PTHR42879">
    <property type="entry name" value="3-OXOACYL-(ACYL-CARRIER-PROTEIN) REDUCTASE"/>
    <property type="match status" value="1"/>
</dbReference>
<organism evidence="2 3">
    <name type="scientific">Poseidonocella pacifica</name>
    <dbReference type="NCBI Taxonomy" id="871651"/>
    <lineage>
        <taxon>Bacteria</taxon>
        <taxon>Pseudomonadati</taxon>
        <taxon>Pseudomonadota</taxon>
        <taxon>Alphaproteobacteria</taxon>
        <taxon>Rhodobacterales</taxon>
        <taxon>Roseobacteraceae</taxon>
        <taxon>Poseidonocella</taxon>
    </lineage>
</organism>
<dbReference type="STRING" id="871651.SAMN05421688_3349"/>
<reference evidence="2 3" key="1">
    <citation type="submission" date="2016-10" db="EMBL/GenBank/DDBJ databases">
        <authorList>
            <person name="de Groot N.N."/>
        </authorList>
    </citation>
    <scope>NUCLEOTIDE SEQUENCE [LARGE SCALE GENOMIC DNA]</scope>
    <source>
        <strain evidence="2 3">DSM 29316</strain>
    </source>
</reference>
<evidence type="ECO:0000313" key="2">
    <source>
        <dbReference type="EMBL" id="SFB16803.1"/>
    </source>
</evidence>
<dbReference type="SUPFAM" id="SSF51735">
    <property type="entry name" value="NAD(P)-binding Rossmann-fold domains"/>
    <property type="match status" value="1"/>
</dbReference>
<dbReference type="InterPro" id="IPR036291">
    <property type="entry name" value="NAD(P)-bd_dom_sf"/>
</dbReference>
<evidence type="ECO:0000313" key="3">
    <source>
        <dbReference type="Proteomes" id="UP000198796"/>
    </source>
</evidence>
<accession>A0A1I0YXK7</accession>
<name>A0A1I0YXK7_9RHOB</name>
<dbReference type="RefSeq" id="WP_092066876.1">
    <property type="nucleotide sequence ID" value="NZ_FOJU01000008.1"/>
</dbReference>
<comment type="similarity">
    <text evidence="1">Belongs to the short-chain dehydrogenases/reductases (SDR) family.</text>
</comment>
<dbReference type="Pfam" id="PF13561">
    <property type="entry name" value="adh_short_C2"/>
    <property type="match status" value="1"/>
</dbReference>